<evidence type="ECO:0000313" key="4">
    <source>
        <dbReference type="Proteomes" id="UP001596025"/>
    </source>
</evidence>
<proteinExistence type="predicted"/>
<dbReference type="InterPro" id="IPR002645">
    <property type="entry name" value="STAS_dom"/>
</dbReference>
<dbReference type="CDD" id="cd07043">
    <property type="entry name" value="STAS_anti-anti-sigma_factors"/>
    <property type="match status" value="1"/>
</dbReference>
<dbReference type="SUPFAM" id="SSF52091">
    <property type="entry name" value="SpoIIaa-like"/>
    <property type="match status" value="1"/>
</dbReference>
<dbReference type="RefSeq" id="WP_387985723.1">
    <property type="nucleotide sequence ID" value="NZ_JBHSGR010000001.1"/>
</dbReference>
<feature type="domain" description="STAS" evidence="2">
    <location>
        <begin position="3"/>
        <end position="95"/>
    </location>
</feature>
<feature type="region of interest" description="Disordered" evidence="1">
    <location>
        <begin position="102"/>
        <end position="179"/>
    </location>
</feature>
<evidence type="ECO:0000256" key="1">
    <source>
        <dbReference type="SAM" id="MobiDB-lite"/>
    </source>
</evidence>
<dbReference type="PROSITE" id="PS50801">
    <property type="entry name" value="STAS"/>
    <property type="match status" value="1"/>
</dbReference>
<evidence type="ECO:0000259" key="2">
    <source>
        <dbReference type="PROSITE" id="PS50801"/>
    </source>
</evidence>
<accession>A0ABV9LEQ2</accession>
<organism evidence="3 4">
    <name type="scientific">Geodermatophilus arenarius</name>
    <dbReference type="NCBI Taxonomy" id="1137990"/>
    <lineage>
        <taxon>Bacteria</taxon>
        <taxon>Bacillati</taxon>
        <taxon>Actinomycetota</taxon>
        <taxon>Actinomycetes</taxon>
        <taxon>Geodermatophilales</taxon>
        <taxon>Geodermatophilaceae</taxon>
        <taxon>Geodermatophilus</taxon>
    </lineage>
</organism>
<dbReference type="EMBL" id="JBHSGR010000001">
    <property type="protein sequence ID" value="MFC4692176.1"/>
    <property type="molecule type" value="Genomic_DNA"/>
</dbReference>
<dbReference type="InterPro" id="IPR036513">
    <property type="entry name" value="STAS_dom_sf"/>
</dbReference>
<keyword evidence="4" id="KW-1185">Reference proteome</keyword>
<feature type="compositionally biased region" description="Low complexity" evidence="1">
    <location>
        <begin position="131"/>
        <end position="143"/>
    </location>
</feature>
<gene>
    <name evidence="3" type="ORF">ACFO3M_02125</name>
</gene>
<dbReference type="Proteomes" id="UP001596025">
    <property type="component" value="Unassembled WGS sequence"/>
</dbReference>
<sequence length="179" mass="18295">MHLSVAVVPAPGQVVVRLTGDAGRPTLPRLAAGLTRAAEHGTPSVVVDVAGARFHDRAALRTLAGFSDTLSAAGRRCRVVGAPAATRRQVAEAGLAGVLELDGPLTGADPVRPLPRPAPESGTDPRPTQPLPVGSLLAAAGLPAPAPEEAPRPRAAAHPVRGPAGASRRRVPVPLDRWR</sequence>
<evidence type="ECO:0000313" key="3">
    <source>
        <dbReference type="EMBL" id="MFC4692176.1"/>
    </source>
</evidence>
<feature type="compositionally biased region" description="Low complexity" evidence="1">
    <location>
        <begin position="153"/>
        <end position="166"/>
    </location>
</feature>
<dbReference type="InterPro" id="IPR058548">
    <property type="entry name" value="MlaB-like_STAS"/>
</dbReference>
<comment type="caution">
    <text evidence="3">The sequence shown here is derived from an EMBL/GenBank/DDBJ whole genome shotgun (WGS) entry which is preliminary data.</text>
</comment>
<dbReference type="Pfam" id="PF13466">
    <property type="entry name" value="STAS_2"/>
    <property type="match status" value="1"/>
</dbReference>
<protein>
    <submittedName>
        <fullName evidence="3">STAS domain-containing protein</fullName>
    </submittedName>
</protein>
<name>A0ABV9LEQ2_9ACTN</name>
<dbReference type="Gene3D" id="3.30.750.24">
    <property type="entry name" value="STAS domain"/>
    <property type="match status" value="1"/>
</dbReference>
<reference evidence="4" key="1">
    <citation type="journal article" date="2019" name="Int. J. Syst. Evol. Microbiol.">
        <title>The Global Catalogue of Microorganisms (GCM) 10K type strain sequencing project: providing services to taxonomists for standard genome sequencing and annotation.</title>
        <authorList>
            <consortium name="The Broad Institute Genomics Platform"/>
            <consortium name="The Broad Institute Genome Sequencing Center for Infectious Disease"/>
            <person name="Wu L."/>
            <person name="Ma J."/>
        </authorList>
    </citation>
    <scope>NUCLEOTIDE SEQUENCE [LARGE SCALE GENOMIC DNA]</scope>
    <source>
        <strain evidence="4">CCUG 62763</strain>
    </source>
</reference>